<name>A0A0D2GHC2_9BACT</name>
<dbReference type="PANTHER" id="PTHR46889">
    <property type="entry name" value="TRANSPOSASE INSF FOR INSERTION SEQUENCE IS3B-RELATED"/>
    <property type="match status" value="1"/>
</dbReference>
<sequence length="232" mass="27131">MITPKHRRLSITRQWALMRVSRSSFYYHGKGESPLNLKLMRLIDKQWLKAPFFGSRRMSSHLRRKGYGINRKKVRRLMRKMGLEAVYPRPKTTRPHPKHLVYPHLPRGLAIDRPNQVWAAVEDAIRDYGTPDIFNTDQGSQFTSLAFTGLLKEHDIKISMDGKGAWRDNVFIERVWWSLKYECVCINEYADPCSLRKGLATWIGFYNSERPHSSLEDHTPDEAYFRALPKAA</sequence>
<comment type="caution">
    <text evidence="2">The sequence shown here is derived from an EMBL/GenBank/DDBJ whole genome shotgun (WGS) entry which is preliminary data.</text>
</comment>
<reference evidence="2 3" key="1">
    <citation type="submission" date="2013-11" db="EMBL/GenBank/DDBJ databases">
        <title>Metagenomic analysis of a methanogenic consortium involved in long chain n-alkane degradation.</title>
        <authorList>
            <person name="Davidova I.A."/>
            <person name="Callaghan A.V."/>
            <person name="Wawrik B."/>
            <person name="Pruitt S."/>
            <person name="Marks C."/>
            <person name="Duncan K.E."/>
            <person name="Suflita J.M."/>
        </authorList>
    </citation>
    <scope>NUCLEOTIDE SEQUENCE [LARGE SCALE GENOMIC DNA]</scope>
    <source>
        <strain evidence="2 3">SPR</strain>
    </source>
</reference>
<dbReference type="EMBL" id="AZAC01000011">
    <property type="protein sequence ID" value="KIX14312.1"/>
    <property type="molecule type" value="Genomic_DNA"/>
</dbReference>
<dbReference type="InterPro" id="IPR001584">
    <property type="entry name" value="Integrase_cat-core"/>
</dbReference>
<dbReference type="GO" id="GO:0003676">
    <property type="term" value="F:nucleic acid binding"/>
    <property type="evidence" value="ECO:0007669"/>
    <property type="project" value="InterPro"/>
</dbReference>
<dbReference type="InterPro" id="IPR025948">
    <property type="entry name" value="HTH-like_dom"/>
</dbReference>
<dbReference type="SUPFAM" id="SSF53098">
    <property type="entry name" value="Ribonuclease H-like"/>
    <property type="match status" value="1"/>
</dbReference>
<dbReference type="Proteomes" id="UP000032233">
    <property type="component" value="Unassembled WGS sequence"/>
</dbReference>
<keyword evidence="3" id="KW-1185">Reference proteome</keyword>
<evidence type="ECO:0000313" key="2">
    <source>
        <dbReference type="EMBL" id="KIX14312.1"/>
    </source>
</evidence>
<dbReference type="PATRIC" id="fig|1429043.3.peg.2197"/>
<dbReference type="InterPro" id="IPR050900">
    <property type="entry name" value="Transposase_IS3/IS150/IS904"/>
</dbReference>
<dbReference type="PROSITE" id="PS50994">
    <property type="entry name" value="INTEGRASE"/>
    <property type="match status" value="1"/>
</dbReference>
<dbReference type="GO" id="GO:0015074">
    <property type="term" value="P:DNA integration"/>
    <property type="evidence" value="ECO:0007669"/>
    <property type="project" value="InterPro"/>
</dbReference>
<gene>
    <name evidence="2" type="ORF">X474_10360</name>
</gene>
<dbReference type="Gene3D" id="3.30.420.10">
    <property type="entry name" value="Ribonuclease H-like superfamily/Ribonuclease H"/>
    <property type="match status" value="1"/>
</dbReference>
<dbReference type="AlphaFoldDB" id="A0A0D2GHC2"/>
<dbReference type="PANTHER" id="PTHR46889:SF4">
    <property type="entry name" value="TRANSPOSASE INSO FOR INSERTION SEQUENCE ELEMENT IS911B-RELATED"/>
    <property type="match status" value="1"/>
</dbReference>
<dbReference type="Pfam" id="PF13683">
    <property type="entry name" value="rve_3"/>
    <property type="match status" value="1"/>
</dbReference>
<accession>A0A0D2GHC2</accession>
<feature type="domain" description="Integrase catalytic" evidence="1">
    <location>
        <begin position="119"/>
        <end position="228"/>
    </location>
</feature>
<dbReference type="InterPro" id="IPR012337">
    <property type="entry name" value="RNaseH-like_sf"/>
</dbReference>
<dbReference type="STRING" id="1429043.X474_10360"/>
<dbReference type="InterPro" id="IPR036397">
    <property type="entry name" value="RNaseH_sf"/>
</dbReference>
<organism evidence="2 3">
    <name type="scientific">Dethiosulfatarculus sandiegensis</name>
    <dbReference type="NCBI Taxonomy" id="1429043"/>
    <lineage>
        <taxon>Bacteria</taxon>
        <taxon>Pseudomonadati</taxon>
        <taxon>Thermodesulfobacteriota</taxon>
        <taxon>Desulfarculia</taxon>
        <taxon>Desulfarculales</taxon>
        <taxon>Desulfarculaceae</taxon>
        <taxon>Dethiosulfatarculus</taxon>
    </lineage>
</organism>
<protein>
    <submittedName>
        <fullName evidence="2">Integrase</fullName>
    </submittedName>
</protein>
<evidence type="ECO:0000259" key="1">
    <source>
        <dbReference type="PROSITE" id="PS50994"/>
    </source>
</evidence>
<proteinExistence type="predicted"/>
<evidence type="ECO:0000313" key="3">
    <source>
        <dbReference type="Proteomes" id="UP000032233"/>
    </source>
</evidence>
<dbReference type="InParanoid" id="A0A0D2GHC2"/>
<dbReference type="Pfam" id="PF13276">
    <property type="entry name" value="HTH_21"/>
    <property type="match status" value="1"/>
</dbReference>